<accession>A0ABV9CSR2</accession>
<dbReference type="GO" id="GO:0004527">
    <property type="term" value="F:exonuclease activity"/>
    <property type="evidence" value="ECO:0007669"/>
    <property type="project" value="UniProtKB-KW"/>
</dbReference>
<organism evidence="5 6">
    <name type="scientific">Sphaerisporangium dianthi</name>
    <dbReference type="NCBI Taxonomy" id="1436120"/>
    <lineage>
        <taxon>Bacteria</taxon>
        <taxon>Bacillati</taxon>
        <taxon>Actinomycetota</taxon>
        <taxon>Actinomycetes</taxon>
        <taxon>Streptosporangiales</taxon>
        <taxon>Streptosporangiaceae</taxon>
        <taxon>Sphaerisporangium</taxon>
    </lineage>
</organism>
<keyword evidence="1" id="KW-0540">Nuclease</keyword>
<evidence type="ECO:0000313" key="5">
    <source>
        <dbReference type="EMBL" id="MFC4535564.1"/>
    </source>
</evidence>
<dbReference type="PANTHER" id="PTHR30231">
    <property type="entry name" value="DNA POLYMERASE III SUBUNIT EPSILON"/>
    <property type="match status" value="1"/>
</dbReference>
<evidence type="ECO:0000313" key="6">
    <source>
        <dbReference type="Proteomes" id="UP001596004"/>
    </source>
</evidence>
<evidence type="ECO:0000256" key="2">
    <source>
        <dbReference type="ARBA" id="ARBA00022801"/>
    </source>
</evidence>
<feature type="domain" description="Exonuclease" evidence="4">
    <location>
        <begin position="9"/>
        <end position="181"/>
    </location>
</feature>
<name>A0ABV9CSR2_9ACTN</name>
<keyword evidence="6" id="KW-1185">Reference proteome</keyword>
<evidence type="ECO:0000259" key="4">
    <source>
        <dbReference type="SMART" id="SM00479"/>
    </source>
</evidence>
<evidence type="ECO:0000256" key="3">
    <source>
        <dbReference type="ARBA" id="ARBA00022839"/>
    </source>
</evidence>
<proteinExistence type="predicted"/>
<dbReference type="SUPFAM" id="SSF53098">
    <property type="entry name" value="Ribonuclease H-like"/>
    <property type="match status" value="1"/>
</dbReference>
<dbReference type="SMART" id="SM00479">
    <property type="entry name" value="EXOIII"/>
    <property type="match status" value="1"/>
</dbReference>
<protein>
    <submittedName>
        <fullName evidence="5">3'-5' exonuclease</fullName>
    </submittedName>
</protein>
<dbReference type="Proteomes" id="UP001596004">
    <property type="component" value="Unassembled WGS sequence"/>
</dbReference>
<reference evidence="6" key="1">
    <citation type="journal article" date="2019" name="Int. J. Syst. Evol. Microbiol.">
        <title>The Global Catalogue of Microorganisms (GCM) 10K type strain sequencing project: providing services to taxonomists for standard genome sequencing and annotation.</title>
        <authorList>
            <consortium name="The Broad Institute Genomics Platform"/>
            <consortium name="The Broad Institute Genome Sequencing Center for Infectious Disease"/>
            <person name="Wu L."/>
            <person name="Ma J."/>
        </authorList>
    </citation>
    <scope>NUCLEOTIDE SEQUENCE [LARGE SCALE GENOMIC DNA]</scope>
    <source>
        <strain evidence="6">CGMCC 4.7132</strain>
    </source>
</reference>
<dbReference type="EMBL" id="JBHSFP010000033">
    <property type="protein sequence ID" value="MFC4535564.1"/>
    <property type="molecule type" value="Genomic_DNA"/>
</dbReference>
<dbReference type="InterPro" id="IPR036397">
    <property type="entry name" value="RNaseH_sf"/>
</dbReference>
<evidence type="ECO:0000256" key="1">
    <source>
        <dbReference type="ARBA" id="ARBA00022722"/>
    </source>
</evidence>
<dbReference type="CDD" id="cd06127">
    <property type="entry name" value="DEDDh"/>
    <property type="match status" value="1"/>
</dbReference>
<gene>
    <name evidence="5" type="ORF">ACFO60_32770</name>
</gene>
<dbReference type="InterPro" id="IPR013520">
    <property type="entry name" value="Ribonucl_H"/>
</dbReference>
<comment type="caution">
    <text evidence="5">The sequence shown here is derived from an EMBL/GenBank/DDBJ whole genome shotgun (WGS) entry which is preliminary data.</text>
</comment>
<keyword evidence="3 5" id="KW-0269">Exonuclease</keyword>
<dbReference type="Pfam" id="PF00929">
    <property type="entry name" value="RNase_T"/>
    <property type="match status" value="1"/>
</dbReference>
<dbReference type="PANTHER" id="PTHR30231:SF4">
    <property type="entry name" value="PROTEIN NEN2"/>
    <property type="match status" value="1"/>
</dbReference>
<dbReference type="RefSeq" id="WP_380848370.1">
    <property type="nucleotide sequence ID" value="NZ_JBHSFP010000033.1"/>
</dbReference>
<dbReference type="Gene3D" id="3.30.420.10">
    <property type="entry name" value="Ribonuclease H-like superfamily/Ribonuclease H"/>
    <property type="match status" value="1"/>
</dbReference>
<dbReference type="InterPro" id="IPR012337">
    <property type="entry name" value="RNaseH-like_sf"/>
</dbReference>
<sequence>MQQPWTTAPLVAFDLEGTGSQDGKHEAILEVGIVPLVDGRPDMARSYQSTVNPGRRIARRPWISPGLTNESLAGAPPLDAVAPELVARLDGAFIVGHNVAVDWRLLSRRCPTVRPAALIDTLKLAWVAAASHERSLTALLSAHGLTNEVTALVGHETPHRALWDATGAALLLAALVGRLPGGSAFTVAHLHHVAGLPLNGGADATDDALLLF</sequence>
<keyword evidence="2" id="KW-0378">Hydrolase</keyword>